<dbReference type="EMBL" id="CP025570">
    <property type="protein sequence ID" value="AZZ40204.1"/>
    <property type="molecule type" value="Genomic_DNA"/>
</dbReference>
<dbReference type="AlphaFoldDB" id="A0A3Q9UKT0"/>
<sequence length="67" mass="6925">MRGRDRGDSAGKVEVSLAERVGVGVAGPVGWIFHSRNGSWGAGGDGEATSVSEMFTPWGGARQFGCI</sequence>
<gene>
    <name evidence="1" type="ORF">C0Z10_11070</name>
</gene>
<dbReference type="KEGG" id="aji:C0Z10_11070"/>
<name>A0A3Q9UKT0_9ACTN</name>
<evidence type="ECO:0000313" key="1">
    <source>
        <dbReference type="EMBL" id="AZZ40204.1"/>
    </source>
</evidence>
<accession>A0A3Q9UKT0</accession>
<dbReference type="Proteomes" id="UP000285875">
    <property type="component" value="Chromosome"/>
</dbReference>
<proteinExistence type="predicted"/>
<evidence type="ECO:0000313" key="2">
    <source>
        <dbReference type="Proteomes" id="UP000285875"/>
    </source>
</evidence>
<organism evidence="1 2">
    <name type="scientific">Acidipropionibacterium jensenii</name>
    <dbReference type="NCBI Taxonomy" id="1749"/>
    <lineage>
        <taxon>Bacteria</taxon>
        <taxon>Bacillati</taxon>
        <taxon>Actinomycetota</taxon>
        <taxon>Actinomycetes</taxon>
        <taxon>Propionibacteriales</taxon>
        <taxon>Propionibacteriaceae</taxon>
        <taxon>Acidipropionibacterium</taxon>
    </lineage>
</organism>
<protein>
    <submittedName>
        <fullName evidence="1">Uncharacterized protein</fullName>
    </submittedName>
</protein>
<reference evidence="2" key="1">
    <citation type="submission" date="2017-12" db="EMBL/GenBank/DDBJ databases">
        <title>Whole genome sequencing of Acidipropionibacterium jensenii strains JS279 and JS280.</title>
        <authorList>
            <person name="Deptula P."/>
            <person name="Laine P."/>
            <person name="Smolander O.-P."/>
            <person name="Paulin L."/>
            <person name="Auvinen P."/>
            <person name="Varmanen P."/>
        </authorList>
    </citation>
    <scope>NUCLEOTIDE SEQUENCE [LARGE SCALE GENOMIC DNA]</scope>
    <source>
        <strain evidence="2">JS280</strain>
    </source>
</reference>